<dbReference type="FunFam" id="1.10.630.10:FF:000042">
    <property type="entry name" value="Cytochrome P450"/>
    <property type="match status" value="1"/>
</dbReference>
<dbReference type="InterPro" id="IPR050476">
    <property type="entry name" value="Insect_CytP450_Detox"/>
</dbReference>
<evidence type="ECO:0000256" key="5">
    <source>
        <dbReference type="ARBA" id="ARBA00022617"/>
    </source>
</evidence>
<dbReference type="SUPFAM" id="SSF48264">
    <property type="entry name" value="Cytochrome P450"/>
    <property type="match status" value="1"/>
</dbReference>
<dbReference type="OrthoDB" id="6428965at2759"/>
<reference evidence="15" key="1">
    <citation type="submission" date="2020-11" db="EMBL/GenBank/DDBJ databases">
        <authorList>
            <person name="Tran Van P."/>
        </authorList>
    </citation>
    <scope>NUCLEOTIDE SEQUENCE</scope>
</reference>
<evidence type="ECO:0000256" key="2">
    <source>
        <dbReference type="ARBA" id="ARBA00004174"/>
    </source>
</evidence>
<keyword evidence="9 14" id="KW-0560">Oxidoreductase</keyword>
<comment type="similarity">
    <text evidence="4 14">Belongs to the cytochrome P450 family.</text>
</comment>
<evidence type="ECO:0000256" key="12">
    <source>
        <dbReference type="ARBA" id="ARBA00023136"/>
    </source>
</evidence>
<dbReference type="Gene3D" id="1.10.630.10">
    <property type="entry name" value="Cytochrome P450"/>
    <property type="match status" value="1"/>
</dbReference>
<sequence length="546" mass="63023">MSQPLGDIIKALGSIPIVDLNVVLKASSQNLKSISCFPTPESPINKSLNNKSYLTRNYKYWSSRGIPGPTPLPFFGTLWEIFVRPIQENILYNSNKYGRIYGEYLGTRPILTINDPELIKDMNIRDFHLFVDHNDFKTGDPFQDRSLFNLMGDEWKKMRSIISPTFSSGKMRAMHPIIIDCVKRLEKYLDQKSRNGEDVEMKKAMGNLTMDVIASCAFGTKIDTHNDPNNEFVVNAQKVFRGNWRIWVFFLLYTTFPKILEWTGFEQTDPSVKKFFSTAIKSIVERRKSEKTKHRDYIQLMINAQNKKQDIDEPEVDDLNEEIFGKVDSTVLKNKLKGDITDADILATSFLFFVAGYETTASLLTYMSYRLALDQKCQQKLYEEVSRFDGKYDYESISKMPYLEACVAETLRIYNPVSAIGRIANEDYTIGDTGWKIPKGMLVNFDIQSLHHSPKYYPNPDRWDPERFMPQNKDQLVPYTYMPFGMGPRNCVGMRFALMEAKTAIAYLVNKFKFVRTPNTTVPLKFKKMEFLLTTGDVNVGIELRQ</sequence>
<keyword evidence="6 13" id="KW-0479">Metal-binding</keyword>
<comment type="subcellular location">
    <subcellularLocation>
        <location evidence="3">Endoplasmic reticulum membrane</location>
        <topology evidence="3">Peripheral membrane protein</topology>
    </subcellularLocation>
    <subcellularLocation>
        <location evidence="2">Microsome membrane</location>
        <topology evidence="2">Peripheral membrane protein</topology>
    </subcellularLocation>
</comment>
<evidence type="ECO:0000256" key="3">
    <source>
        <dbReference type="ARBA" id="ARBA00004406"/>
    </source>
</evidence>
<comment type="cofactor">
    <cofactor evidence="1 13">
        <name>heme</name>
        <dbReference type="ChEBI" id="CHEBI:30413"/>
    </cofactor>
</comment>
<keyword evidence="7" id="KW-0256">Endoplasmic reticulum</keyword>
<evidence type="ECO:0000256" key="6">
    <source>
        <dbReference type="ARBA" id="ARBA00022723"/>
    </source>
</evidence>
<dbReference type="PANTHER" id="PTHR24292:SF54">
    <property type="entry name" value="CYP9F3-RELATED"/>
    <property type="match status" value="1"/>
</dbReference>
<accession>A0A7R9QCS0</accession>
<evidence type="ECO:0008006" key="17">
    <source>
        <dbReference type="Google" id="ProtNLM"/>
    </source>
</evidence>
<dbReference type="PANTHER" id="PTHR24292">
    <property type="entry name" value="CYTOCHROME P450"/>
    <property type="match status" value="1"/>
</dbReference>
<dbReference type="PRINTS" id="PR00463">
    <property type="entry name" value="EP450I"/>
</dbReference>
<keyword evidence="16" id="KW-1185">Reference proteome</keyword>
<keyword evidence="12" id="KW-0472">Membrane</keyword>
<dbReference type="EMBL" id="CAJPVJ010000411">
    <property type="protein sequence ID" value="CAG2162376.1"/>
    <property type="molecule type" value="Genomic_DNA"/>
</dbReference>
<evidence type="ECO:0000256" key="8">
    <source>
        <dbReference type="ARBA" id="ARBA00022848"/>
    </source>
</evidence>
<dbReference type="GO" id="GO:0005789">
    <property type="term" value="C:endoplasmic reticulum membrane"/>
    <property type="evidence" value="ECO:0007669"/>
    <property type="project" value="UniProtKB-SubCell"/>
</dbReference>
<dbReference type="Proteomes" id="UP000728032">
    <property type="component" value="Unassembled WGS sequence"/>
</dbReference>
<gene>
    <name evidence="15" type="ORF">ONB1V03_LOCUS1971</name>
</gene>
<evidence type="ECO:0000313" key="16">
    <source>
        <dbReference type="Proteomes" id="UP000728032"/>
    </source>
</evidence>
<dbReference type="GO" id="GO:0020037">
    <property type="term" value="F:heme binding"/>
    <property type="evidence" value="ECO:0007669"/>
    <property type="project" value="InterPro"/>
</dbReference>
<keyword evidence="5 13" id="KW-0349">Heme</keyword>
<protein>
    <recommendedName>
        <fullName evidence="17">Cytochrome P450</fullName>
    </recommendedName>
</protein>
<evidence type="ECO:0000256" key="10">
    <source>
        <dbReference type="ARBA" id="ARBA00023004"/>
    </source>
</evidence>
<dbReference type="Pfam" id="PF00067">
    <property type="entry name" value="p450"/>
    <property type="match status" value="1"/>
</dbReference>
<dbReference type="CDD" id="cd11055">
    <property type="entry name" value="CYP3A-like"/>
    <property type="match status" value="1"/>
</dbReference>
<evidence type="ECO:0000256" key="1">
    <source>
        <dbReference type="ARBA" id="ARBA00001971"/>
    </source>
</evidence>
<evidence type="ECO:0000256" key="4">
    <source>
        <dbReference type="ARBA" id="ARBA00010617"/>
    </source>
</evidence>
<dbReference type="PROSITE" id="PS00086">
    <property type="entry name" value="CYTOCHROME_P450"/>
    <property type="match status" value="1"/>
</dbReference>
<feature type="binding site" description="axial binding residue" evidence="13">
    <location>
        <position position="491"/>
    </location>
    <ligand>
        <name>heme</name>
        <dbReference type="ChEBI" id="CHEBI:30413"/>
    </ligand>
    <ligandPart>
        <name>Fe</name>
        <dbReference type="ChEBI" id="CHEBI:18248"/>
    </ligandPart>
</feature>
<proteinExistence type="inferred from homology"/>
<organism evidence="15">
    <name type="scientific">Oppiella nova</name>
    <dbReference type="NCBI Taxonomy" id="334625"/>
    <lineage>
        <taxon>Eukaryota</taxon>
        <taxon>Metazoa</taxon>
        <taxon>Ecdysozoa</taxon>
        <taxon>Arthropoda</taxon>
        <taxon>Chelicerata</taxon>
        <taxon>Arachnida</taxon>
        <taxon>Acari</taxon>
        <taxon>Acariformes</taxon>
        <taxon>Sarcoptiformes</taxon>
        <taxon>Oribatida</taxon>
        <taxon>Brachypylina</taxon>
        <taxon>Oppioidea</taxon>
        <taxon>Oppiidae</taxon>
        <taxon>Oppiella</taxon>
    </lineage>
</organism>
<keyword evidence="8" id="KW-0492">Microsome</keyword>
<dbReference type="AlphaFoldDB" id="A0A7R9QCS0"/>
<dbReference type="GO" id="GO:0005506">
    <property type="term" value="F:iron ion binding"/>
    <property type="evidence" value="ECO:0007669"/>
    <property type="project" value="InterPro"/>
</dbReference>
<dbReference type="InterPro" id="IPR036396">
    <property type="entry name" value="Cyt_P450_sf"/>
</dbReference>
<dbReference type="EMBL" id="OC915236">
    <property type="protein sequence ID" value="CAD7639417.1"/>
    <property type="molecule type" value="Genomic_DNA"/>
</dbReference>
<keyword evidence="10 13" id="KW-0408">Iron</keyword>
<evidence type="ECO:0000256" key="11">
    <source>
        <dbReference type="ARBA" id="ARBA00023033"/>
    </source>
</evidence>
<dbReference type="InterPro" id="IPR001128">
    <property type="entry name" value="Cyt_P450"/>
</dbReference>
<dbReference type="PRINTS" id="PR00385">
    <property type="entry name" value="P450"/>
</dbReference>
<evidence type="ECO:0000256" key="9">
    <source>
        <dbReference type="ARBA" id="ARBA00023002"/>
    </source>
</evidence>
<dbReference type="GO" id="GO:0004497">
    <property type="term" value="F:monooxygenase activity"/>
    <property type="evidence" value="ECO:0007669"/>
    <property type="project" value="UniProtKB-KW"/>
</dbReference>
<name>A0A7R9QCS0_9ACAR</name>
<dbReference type="InterPro" id="IPR017972">
    <property type="entry name" value="Cyt_P450_CS"/>
</dbReference>
<evidence type="ECO:0000313" key="15">
    <source>
        <dbReference type="EMBL" id="CAD7639417.1"/>
    </source>
</evidence>
<evidence type="ECO:0000256" key="7">
    <source>
        <dbReference type="ARBA" id="ARBA00022824"/>
    </source>
</evidence>
<keyword evidence="11 14" id="KW-0503">Monooxygenase</keyword>
<evidence type="ECO:0000256" key="14">
    <source>
        <dbReference type="RuleBase" id="RU000461"/>
    </source>
</evidence>
<dbReference type="GO" id="GO:0016705">
    <property type="term" value="F:oxidoreductase activity, acting on paired donors, with incorporation or reduction of molecular oxygen"/>
    <property type="evidence" value="ECO:0007669"/>
    <property type="project" value="InterPro"/>
</dbReference>
<dbReference type="InterPro" id="IPR002401">
    <property type="entry name" value="Cyt_P450_E_grp-I"/>
</dbReference>
<evidence type="ECO:0000256" key="13">
    <source>
        <dbReference type="PIRSR" id="PIRSR602401-1"/>
    </source>
</evidence>